<dbReference type="PANTHER" id="PTHR11358:SF26">
    <property type="entry name" value="GUANIDINO ACID HYDROLASE, MITOCHONDRIAL"/>
    <property type="match status" value="1"/>
</dbReference>
<proteinExistence type="inferred from homology"/>
<dbReference type="PROSITE" id="PS51409">
    <property type="entry name" value="ARGINASE_2"/>
    <property type="match status" value="1"/>
</dbReference>
<evidence type="ECO:0000256" key="3">
    <source>
        <dbReference type="PROSITE-ProRule" id="PRU00742"/>
    </source>
</evidence>
<dbReference type="GO" id="GO:0008783">
    <property type="term" value="F:agmatinase activity"/>
    <property type="evidence" value="ECO:0007669"/>
    <property type="project" value="TreeGrafter"/>
</dbReference>
<evidence type="ECO:0008006" key="5">
    <source>
        <dbReference type="Google" id="ProtNLM"/>
    </source>
</evidence>
<dbReference type="AlphaFoldDB" id="A0A699GG34"/>
<name>A0A699GG34_TANCI</name>
<organism evidence="4">
    <name type="scientific">Tanacetum cinerariifolium</name>
    <name type="common">Dalmatian daisy</name>
    <name type="synonym">Chrysanthemum cinerariifolium</name>
    <dbReference type="NCBI Taxonomy" id="118510"/>
    <lineage>
        <taxon>Eukaryota</taxon>
        <taxon>Viridiplantae</taxon>
        <taxon>Streptophyta</taxon>
        <taxon>Embryophyta</taxon>
        <taxon>Tracheophyta</taxon>
        <taxon>Spermatophyta</taxon>
        <taxon>Magnoliopsida</taxon>
        <taxon>eudicotyledons</taxon>
        <taxon>Gunneridae</taxon>
        <taxon>Pentapetalae</taxon>
        <taxon>asterids</taxon>
        <taxon>campanulids</taxon>
        <taxon>Asterales</taxon>
        <taxon>Asteraceae</taxon>
        <taxon>Asteroideae</taxon>
        <taxon>Anthemideae</taxon>
        <taxon>Anthemidinae</taxon>
        <taxon>Tanacetum</taxon>
    </lineage>
</organism>
<evidence type="ECO:0000313" key="4">
    <source>
        <dbReference type="EMBL" id="GEU28630.1"/>
    </source>
</evidence>
<dbReference type="EMBL" id="BKCJ010000012">
    <property type="protein sequence ID" value="GEU28630.1"/>
    <property type="molecule type" value="Genomic_DNA"/>
</dbReference>
<dbReference type="GO" id="GO:0046872">
    <property type="term" value="F:metal ion binding"/>
    <property type="evidence" value="ECO:0007669"/>
    <property type="project" value="UniProtKB-KW"/>
</dbReference>
<keyword evidence="2" id="KW-0378">Hydrolase</keyword>
<evidence type="ECO:0000256" key="2">
    <source>
        <dbReference type="ARBA" id="ARBA00022801"/>
    </source>
</evidence>
<sequence>MLPKEISQLTGISPSLQLRRGESSESRVIPRHNIWALDSTIESCDVAEHWETLRPALNQARDDLRVIAKGGKAKFSIVVESALARRYPRLGVLQFDAHPDLYAVGAACDEQLNHANVMHRVRRMAHVKALWQVGVRDFFHQPTDGVAAVRDTKVHKLSAFEAETSGYQRLLDGMDPTLPWFITFDVDALAVAELPQTATPVLGGLSFYPLLACFERLFRDFQIVGMEFVEIGDSIPGAHGPAAIAARLASRYLFHLRNASSTPGLLYAPGK</sequence>
<accession>A0A699GG34</accession>
<comment type="caution">
    <text evidence="4">The sequence shown here is derived from an EMBL/GenBank/DDBJ whole genome shotgun (WGS) entry which is preliminary data.</text>
</comment>
<dbReference type="GO" id="GO:0033389">
    <property type="term" value="P:putrescine biosynthetic process from arginine, via agmatine"/>
    <property type="evidence" value="ECO:0007669"/>
    <property type="project" value="TreeGrafter"/>
</dbReference>
<gene>
    <name evidence="4" type="ORF">Tci_000608</name>
</gene>
<keyword evidence="1" id="KW-0479">Metal-binding</keyword>
<reference evidence="4" key="1">
    <citation type="journal article" date="2019" name="Sci. Rep.">
        <title>Draft genome of Tanacetum cinerariifolium, the natural source of mosquito coil.</title>
        <authorList>
            <person name="Yamashiro T."/>
            <person name="Shiraishi A."/>
            <person name="Satake H."/>
            <person name="Nakayama K."/>
        </authorList>
    </citation>
    <scope>NUCLEOTIDE SEQUENCE</scope>
</reference>
<protein>
    <recommendedName>
        <fullName evidence="5">Agmatinase</fullName>
    </recommendedName>
</protein>
<dbReference type="InterPro" id="IPR006035">
    <property type="entry name" value="Ureohydrolase"/>
</dbReference>
<dbReference type="Pfam" id="PF00491">
    <property type="entry name" value="Arginase"/>
    <property type="match status" value="1"/>
</dbReference>
<evidence type="ECO:0000256" key="1">
    <source>
        <dbReference type="ARBA" id="ARBA00022723"/>
    </source>
</evidence>
<dbReference type="Gene3D" id="3.40.800.10">
    <property type="entry name" value="Ureohydrolase domain"/>
    <property type="match status" value="1"/>
</dbReference>
<comment type="similarity">
    <text evidence="3">Belongs to the arginase family.</text>
</comment>
<dbReference type="PANTHER" id="PTHR11358">
    <property type="entry name" value="ARGINASE/AGMATINASE"/>
    <property type="match status" value="1"/>
</dbReference>
<dbReference type="SUPFAM" id="SSF52768">
    <property type="entry name" value="Arginase/deacetylase"/>
    <property type="match status" value="1"/>
</dbReference>
<dbReference type="InterPro" id="IPR023696">
    <property type="entry name" value="Ureohydrolase_dom_sf"/>
</dbReference>